<proteinExistence type="predicted"/>
<organism evidence="3 4">
    <name type="scientific">Papaver atlanticum</name>
    <dbReference type="NCBI Taxonomy" id="357466"/>
    <lineage>
        <taxon>Eukaryota</taxon>
        <taxon>Viridiplantae</taxon>
        <taxon>Streptophyta</taxon>
        <taxon>Embryophyta</taxon>
        <taxon>Tracheophyta</taxon>
        <taxon>Spermatophyta</taxon>
        <taxon>Magnoliopsida</taxon>
        <taxon>Ranunculales</taxon>
        <taxon>Papaveraceae</taxon>
        <taxon>Papaveroideae</taxon>
        <taxon>Papaver</taxon>
    </lineage>
</organism>
<feature type="region of interest" description="Disordered" evidence="1">
    <location>
        <begin position="670"/>
        <end position="691"/>
    </location>
</feature>
<feature type="region of interest" description="Disordered" evidence="1">
    <location>
        <begin position="402"/>
        <end position="434"/>
    </location>
</feature>
<feature type="region of interest" description="Disordered" evidence="1">
    <location>
        <begin position="461"/>
        <end position="510"/>
    </location>
</feature>
<feature type="region of interest" description="Disordered" evidence="1">
    <location>
        <begin position="610"/>
        <end position="649"/>
    </location>
</feature>
<feature type="compositionally biased region" description="Low complexity" evidence="1">
    <location>
        <begin position="629"/>
        <end position="648"/>
    </location>
</feature>
<feature type="compositionally biased region" description="Polar residues" evidence="1">
    <location>
        <begin position="618"/>
        <end position="627"/>
    </location>
</feature>
<dbReference type="EMBL" id="JAJJMB010013055">
    <property type="protein sequence ID" value="KAI3871526.1"/>
    <property type="molecule type" value="Genomic_DNA"/>
</dbReference>
<dbReference type="GO" id="GO:0010073">
    <property type="term" value="P:meristem maintenance"/>
    <property type="evidence" value="ECO:0007669"/>
    <property type="project" value="InterPro"/>
</dbReference>
<name>A0AAD4X9F4_9MAGN</name>
<gene>
    <name evidence="3" type="ORF">MKW98_011581</name>
</gene>
<dbReference type="Pfam" id="PF10536">
    <property type="entry name" value="PMD"/>
    <property type="match status" value="1"/>
</dbReference>
<evidence type="ECO:0000313" key="3">
    <source>
        <dbReference type="EMBL" id="KAI3871526.1"/>
    </source>
</evidence>
<dbReference type="InterPro" id="IPR044824">
    <property type="entry name" value="MAIN-like"/>
</dbReference>
<feature type="domain" description="Aminotransferase-like plant mobile" evidence="2">
    <location>
        <begin position="79"/>
        <end position="354"/>
    </location>
</feature>
<accession>A0AAD4X9F4</accession>
<dbReference type="Proteomes" id="UP001202328">
    <property type="component" value="Unassembled WGS sequence"/>
</dbReference>
<evidence type="ECO:0000256" key="1">
    <source>
        <dbReference type="SAM" id="MobiDB-lite"/>
    </source>
</evidence>
<evidence type="ECO:0000313" key="4">
    <source>
        <dbReference type="Proteomes" id="UP001202328"/>
    </source>
</evidence>
<dbReference type="PANTHER" id="PTHR46033">
    <property type="entry name" value="PROTEIN MAIN-LIKE 2"/>
    <property type="match status" value="1"/>
</dbReference>
<protein>
    <recommendedName>
        <fullName evidence="2">Aminotransferase-like plant mobile domain-containing protein</fullName>
    </recommendedName>
</protein>
<evidence type="ECO:0000259" key="2">
    <source>
        <dbReference type="Pfam" id="PF10536"/>
    </source>
</evidence>
<dbReference type="InterPro" id="IPR019557">
    <property type="entry name" value="AminoTfrase-like_pln_mobile"/>
</dbReference>
<sequence length="783" mass="87704">MTLNRYSLNSSTQHFRSLKEWPPSPSVMHHCPRMGLECFEALKDHSVNSSYLLANAILNFYDKDGVFKINDEVSIFYGLQDQFFITGLPISGKPVFAPPAENVDELFARLFGDAFPEDTRVEILNDGLITKDNRGPSRKRGVKVSWLVKHFQNKGNKIGDEFWKEHVRAYMLFLIYHYMIPEIEVGVVSHKYLPLLEDVSTIQDYAWGAASYVNTIHELGRIKPATKTFQGLLYPLELFFLGRIPRLLAAVSKWPSNSLDVEGTEPFEISKTFPLMLDWMRLTGTKLNNPGLLSKFLKILSRVKLDDVRWKPYESLTVPINYGKNYQITEARRIPLICFHLMCYHRPDLSDWQFRSVAFSDLGKLIVLKPVSDRKALDKNLLKAPKKNAPSYKVVLDLWNQLPQPEDQPSMPPSEDQPSTPPLEDQPSTSASEDRPLFSEFFGQSGSLLSIGGPVEEQVGQAKDANEGRDVDMEPVNEQVVQSKDANEGRDVDMESVNEQVVQSKDANEGRDVDMEAVNEQVVQAKDANEGRDVNMGPIGQQVAQAGDADQSTGDEIVQVQFPRSPMGEGESYVVPGKELRSSLDWTPELGWTVPIKVDETSEPCVRLIHPKSPGKIKNNNVGTRETSPFKFSPSSVSSYGSASSFPPRLSLDSSDREILIKPSADLLNKQKTGTANMNNGSADKSTLPSSISSIHGDTCESVFARKTRPPRDRYNSCGSSKKMRKTETDSTLSDMLESSIMDLKVLANRVKWLKGALDYGAEFSTTMKPSWKFLRTRASLGD</sequence>
<dbReference type="PANTHER" id="PTHR46033:SF17">
    <property type="entry name" value="AMINOTRANSFERASE-LIKE PLANT MOBILE DOMAIN-CONTAINING PROTEIN"/>
    <property type="match status" value="1"/>
</dbReference>
<dbReference type="AlphaFoldDB" id="A0AAD4X9F4"/>
<reference evidence="3" key="1">
    <citation type="submission" date="2022-04" db="EMBL/GenBank/DDBJ databases">
        <title>A functionally conserved STORR gene fusion in Papaver species that diverged 16.8 million years ago.</title>
        <authorList>
            <person name="Catania T."/>
        </authorList>
    </citation>
    <scope>NUCLEOTIDE SEQUENCE</scope>
    <source>
        <strain evidence="3">S-188037</strain>
    </source>
</reference>
<feature type="region of interest" description="Disordered" evidence="1">
    <location>
        <begin position="708"/>
        <end position="731"/>
    </location>
</feature>
<comment type="caution">
    <text evidence="3">The sequence shown here is derived from an EMBL/GenBank/DDBJ whole genome shotgun (WGS) entry which is preliminary data.</text>
</comment>
<keyword evidence="4" id="KW-1185">Reference proteome</keyword>